<dbReference type="AlphaFoldDB" id="A0A5S4WWD8"/>
<accession>A0A5S4WWD8</accession>
<dbReference type="InterPro" id="IPR022243">
    <property type="entry name" value="DUF3768"/>
</dbReference>
<protein>
    <submittedName>
        <fullName evidence="1">DUF3768 domain-containing protein</fullName>
    </submittedName>
</protein>
<sequence>MSDAGDKVARIRELNDNFRKTFAGGMMMMTASVAALPEMVRSAAWLKVSEFDAWDTGNDPHHEHDFINFELCNRNFFWKCDYYAPDMNSGSEDPSDPEKTVRVGLLMLAEDY</sequence>
<evidence type="ECO:0000313" key="2">
    <source>
        <dbReference type="Proteomes" id="UP000324853"/>
    </source>
</evidence>
<dbReference type="RefSeq" id="WP_148750210.1">
    <property type="nucleotide sequence ID" value="NZ_VSSR01000013.1"/>
</dbReference>
<reference evidence="1 2" key="1">
    <citation type="submission" date="2019-08" db="EMBL/GenBank/DDBJ databases">
        <title>Bradyrhizobium hipponensis sp. nov., a rhizobium isolated from a Lupinus angustifolius root nodule in Tunisia.</title>
        <authorList>
            <person name="Off K."/>
            <person name="Rejili M."/>
            <person name="Mars M."/>
            <person name="Brachmann A."/>
            <person name="Marin M."/>
        </authorList>
    </citation>
    <scope>NUCLEOTIDE SEQUENCE [LARGE SCALE GENOMIC DNA]</scope>
    <source>
        <strain evidence="1 2">CTAW11</strain>
    </source>
</reference>
<gene>
    <name evidence="1" type="ORF">FXB38_07420</name>
</gene>
<dbReference type="EMBL" id="VSSR01000013">
    <property type="protein sequence ID" value="TYL86302.1"/>
    <property type="molecule type" value="Genomic_DNA"/>
</dbReference>
<comment type="caution">
    <text evidence="1">The sequence shown here is derived from an EMBL/GenBank/DDBJ whole genome shotgun (WGS) entry which is preliminary data.</text>
</comment>
<dbReference type="Proteomes" id="UP000324853">
    <property type="component" value="Unassembled WGS sequence"/>
</dbReference>
<dbReference type="OrthoDB" id="1495368at2"/>
<name>A0A5S4WWD8_9BRAD</name>
<evidence type="ECO:0000313" key="1">
    <source>
        <dbReference type="EMBL" id="TYL86302.1"/>
    </source>
</evidence>
<keyword evidence="2" id="KW-1185">Reference proteome</keyword>
<organism evidence="1 2">
    <name type="scientific">Bradyrhizobium cytisi</name>
    <dbReference type="NCBI Taxonomy" id="515489"/>
    <lineage>
        <taxon>Bacteria</taxon>
        <taxon>Pseudomonadati</taxon>
        <taxon>Pseudomonadota</taxon>
        <taxon>Alphaproteobacteria</taxon>
        <taxon>Hyphomicrobiales</taxon>
        <taxon>Nitrobacteraceae</taxon>
        <taxon>Bradyrhizobium</taxon>
    </lineage>
</organism>
<dbReference type="Pfam" id="PF12599">
    <property type="entry name" value="DUF3768"/>
    <property type="match status" value="1"/>
</dbReference>
<proteinExistence type="predicted"/>